<dbReference type="RefSeq" id="WP_038061698.1">
    <property type="nucleotide sequence ID" value="NZ_FOVB01000001.1"/>
</dbReference>
<reference evidence="4 5" key="1">
    <citation type="submission" date="2014-03" db="EMBL/GenBank/DDBJ databases">
        <title>The draft genome sequence of Thioclava dalianensis DLFJ1-1.</title>
        <authorList>
            <person name="Lai Q."/>
            <person name="Shao Z."/>
        </authorList>
    </citation>
    <scope>NUCLEOTIDE SEQUENCE [LARGE SCALE GENOMIC DNA]</scope>
    <source>
        <strain evidence="4 5">DLFJ1-1</strain>
    </source>
</reference>
<evidence type="ECO:0000256" key="2">
    <source>
        <dbReference type="SAM" id="Phobius"/>
    </source>
</evidence>
<dbReference type="AlphaFoldDB" id="A0A074TR53"/>
<feature type="compositionally biased region" description="Low complexity" evidence="1">
    <location>
        <begin position="118"/>
        <end position="132"/>
    </location>
</feature>
<keyword evidence="5" id="KW-1185">Reference proteome</keyword>
<feature type="compositionally biased region" description="Acidic residues" evidence="1">
    <location>
        <begin position="85"/>
        <end position="103"/>
    </location>
</feature>
<proteinExistence type="predicted"/>
<feature type="transmembrane region" description="Helical" evidence="2">
    <location>
        <begin position="306"/>
        <end position="327"/>
    </location>
</feature>
<dbReference type="InterPro" id="IPR011723">
    <property type="entry name" value="Znf/thioredoxin_put"/>
</dbReference>
<feature type="compositionally biased region" description="Acidic residues" evidence="1">
    <location>
        <begin position="145"/>
        <end position="156"/>
    </location>
</feature>
<feature type="compositionally biased region" description="Basic and acidic residues" evidence="1">
    <location>
        <begin position="180"/>
        <end position="195"/>
    </location>
</feature>
<protein>
    <recommendedName>
        <fullName evidence="3">Zinc finger/thioredoxin putative domain-containing protein</fullName>
    </recommendedName>
</protein>
<sequence>MRLVCPNCGAQYEVDDAVIPENGRDVQCSNCAHSWFQPSRAMIDTAAQTTTPAVSQDAWEAEPAPPTETPSRSEPAQDSAPAPGEDADEPAEEDADDAADDDLIVAPSEGDEAQSGLEAAAAPAHDAAPEADTVPKDAPPPQDADSFDEDLADDDSPLGAAPTPGKTPRRALDDNLLSVLREEAEREAAQRRAEGLSEMAVQDELGLEDTASSRQAPERPATQLAQQRRAVPDFSDLNDPDSEIEEDDRVADITGVEDDDPQPARGHKRLPNIDEINDSLTATSDRAGEAIAESSPEMMARRRSGFSMGFTAVVLLAAILALIYSFAPQLAHHLPAAEDTLAIYVSLVDQGRIWLNDHMTALTETLQGSSAKQ</sequence>
<dbReference type="Proteomes" id="UP000027725">
    <property type="component" value="Unassembled WGS sequence"/>
</dbReference>
<keyword evidence="2" id="KW-0472">Membrane</keyword>
<feature type="region of interest" description="Disordered" evidence="1">
    <location>
        <begin position="47"/>
        <end position="270"/>
    </location>
</feature>
<evidence type="ECO:0000259" key="3">
    <source>
        <dbReference type="Pfam" id="PF13717"/>
    </source>
</evidence>
<feature type="compositionally biased region" description="Acidic residues" evidence="1">
    <location>
        <begin position="236"/>
        <end position="261"/>
    </location>
</feature>
<comment type="caution">
    <text evidence="4">The sequence shown here is derived from an EMBL/GenBank/DDBJ whole genome shotgun (WGS) entry which is preliminary data.</text>
</comment>
<keyword evidence="2" id="KW-0812">Transmembrane</keyword>
<dbReference type="EMBL" id="JHEH01000002">
    <property type="protein sequence ID" value="KEP71448.1"/>
    <property type="molecule type" value="Genomic_DNA"/>
</dbReference>
<keyword evidence="2" id="KW-1133">Transmembrane helix</keyword>
<accession>A0A074TR53</accession>
<name>A0A074TR53_9RHOB</name>
<evidence type="ECO:0000313" key="5">
    <source>
        <dbReference type="Proteomes" id="UP000027725"/>
    </source>
</evidence>
<gene>
    <name evidence="4" type="ORF">DL1_06530</name>
</gene>
<dbReference type="STRING" id="1185766.SAMN05216224_101152"/>
<feature type="compositionally biased region" description="Low complexity" evidence="1">
    <location>
        <begin position="69"/>
        <end position="84"/>
    </location>
</feature>
<evidence type="ECO:0000313" key="4">
    <source>
        <dbReference type="EMBL" id="KEP71448.1"/>
    </source>
</evidence>
<feature type="domain" description="Zinc finger/thioredoxin putative" evidence="3">
    <location>
        <begin position="1"/>
        <end position="36"/>
    </location>
</feature>
<dbReference type="eggNOG" id="ENOG5031FWZ">
    <property type="taxonomic scope" value="Bacteria"/>
</dbReference>
<evidence type="ECO:0000256" key="1">
    <source>
        <dbReference type="SAM" id="MobiDB-lite"/>
    </source>
</evidence>
<dbReference type="NCBIfam" id="TIGR02098">
    <property type="entry name" value="MJ0042_CXXC"/>
    <property type="match status" value="1"/>
</dbReference>
<dbReference type="Pfam" id="PF13717">
    <property type="entry name" value="Zn_ribbon_4"/>
    <property type="match status" value="1"/>
</dbReference>
<organism evidence="4 5">
    <name type="scientific">Thioclava dalianensis</name>
    <dbReference type="NCBI Taxonomy" id="1185766"/>
    <lineage>
        <taxon>Bacteria</taxon>
        <taxon>Pseudomonadati</taxon>
        <taxon>Pseudomonadota</taxon>
        <taxon>Alphaproteobacteria</taxon>
        <taxon>Rhodobacterales</taxon>
        <taxon>Paracoccaceae</taxon>
        <taxon>Thioclava</taxon>
    </lineage>
</organism>